<comment type="caution">
    <text evidence="16">The sequence shown here is derived from an EMBL/GenBank/DDBJ whole genome shotgun (WGS) entry which is preliminary data.</text>
</comment>
<dbReference type="AlphaFoldDB" id="A0A7J0BTI8"/>
<dbReference type="Gene3D" id="3.30.450.20">
    <property type="entry name" value="PAS domain"/>
    <property type="match status" value="1"/>
</dbReference>
<keyword evidence="4" id="KW-1003">Cell membrane</keyword>
<dbReference type="PRINTS" id="PR00344">
    <property type="entry name" value="BCTRLSENSOR"/>
</dbReference>
<evidence type="ECO:0000256" key="10">
    <source>
        <dbReference type="ARBA" id="ARBA00022840"/>
    </source>
</evidence>
<evidence type="ECO:0000256" key="5">
    <source>
        <dbReference type="ARBA" id="ARBA00022553"/>
    </source>
</evidence>
<dbReference type="SUPFAM" id="SSF47384">
    <property type="entry name" value="Homodimeric domain of signal transducing histidine kinase"/>
    <property type="match status" value="1"/>
</dbReference>
<gene>
    <name evidence="16" type="ORF">DSM19430T_17110</name>
</gene>
<dbReference type="CDD" id="cd18774">
    <property type="entry name" value="PDC2_HK_sensor"/>
    <property type="match status" value="1"/>
</dbReference>
<accession>A0A7J0BTI8</accession>
<evidence type="ECO:0000256" key="14">
    <source>
        <dbReference type="SAM" id="Phobius"/>
    </source>
</evidence>
<keyword evidence="8" id="KW-0547">Nucleotide-binding</keyword>
<dbReference type="InterPro" id="IPR004358">
    <property type="entry name" value="Sig_transdc_His_kin-like_C"/>
</dbReference>
<protein>
    <recommendedName>
        <fullName evidence="3">histidine kinase</fullName>
        <ecNumber evidence="3">2.7.13.3</ecNumber>
    </recommendedName>
</protein>
<dbReference type="EC" id="2.7.13.3" evidence="3"/>
<dbReference type="InterPro" id="IPR003594">
    <property type="entry name" value="HATPase_dom"/>
</dbReference>
<evidence type="ECO:0000256" key="13">
    <source>
        <dbReference type="ARBA" id="ARBA00023136"/>
    </source>
</evidence>
<keyword evidence="13 14" id="KW-0472">Membrane</keyword>
<dbReference type="GO" id="GO:0005886">
    <property type="term" value="C:plasma membrane"/>
    <property type="evidence" value="ECO:0007669"/>
    <property type="project" value="UniProtKB-SubCell"/>
</dbReference>
<feature type="transmembrane region" description="Helical" evidence="14">
    <location>
        <begin position="277"/>
        <end position="295"/>
    </location>
</feature>
<sequence>MTDNKYSRLLGRIVFISLGFSLIPLITLSAFMYHQFTATYNAKVASNLRTMVENKRMSVDLFLDEKIFSLHALARLHEYEAITSPGYLKRVFREISSHRTPSFVDLGVIDGNGKHVAYEGPYRLEEADYSDADWFQEVLMRGVHVSDVFMGLRRFPHFVIAIRRDEGERTWILRATVDLNLFNSLVQSVQVGERGDAFLMNGNGELQTASRFNGGPLARAPIEPVERFRGVRTRDAAMHGRAYLAGMAWLEKAPWVLVISEDLAEGMSPLLSTQTDVLLITGFGVIFIVLGTILTSRTVVERIRKADLDSARLDASLLHQSKMAALGKMAAGVAHELNNPLTLIREAAGWLRDLMDPDEKEPLDRKEGCEVLDRIDSYIERARGITHRMLSFGRRMDPVREHVNLNQLVGETVAFLENEAMHRSITIEKEYDPALPTVSTDPSQMQQVFLNLIDNAIDAVGEDGVITVRTSVYGDGKFARVEVVDTGPGIPQHVLDKVFDPFFTTKSVGEGTGLGLAISFGIVENMGGHLLVDSEVGKGTTFSVLLPLG</sequence>
<dbReference type="InterPro" id="IPR005467">
    <property type="entry name" value="His_kinase_dom"/>
</dbReference>
<name>A0A7J0BTI8_9BACT</name>
<evidence type="ECO:0000256" key="1">
    <source>
        <dbReference type="ARBA" id="ARBA00000085"/>
    </source>
</evidence>
<dbReference type="Pfam" id="PF00512">
    <property type="entry name" value="HisKA"/>
    <property type="match status" value="1"/>
</dbReference>
<dbReference type="InterPro" id="IPR003661">
    <property type="entry name" value="HisK_dim/P_dom"/>
</dbReference>
<dbReference type="Pfam" id="PF02743">
    <property type="entry name" value="dCache_1"/>
    <property type="match status" value="1"/>
</dbReference>
<organism evidence="16 17">
    <name type="scientific">Desulfovibrio psychrotolerans</name>
    <dbReference type="NCBI Taxonomy" id="415242"/>
    <lineage>
        <taxon>Bacteria</taxon>
        <taxon>Pseudomonadati</taxon>
        <taxon>Thermodesulfobacteriota</taxon>
        <taxon>Desulfovibrionia</taxon>
        <taxon>Desulfovibrionales</taxon>
        <taxon>Desulfovibrionaceae</taxon>
        <taxon>Desulfovibrio</taxon>
    </lineage>
</organism>
<feature type="domain" description="Histidine kinase" evidence="15">
    <location>
        <begin position="332"/>
        <end position="549"/>
    </location>
</feature>
<dbReference type="RefSeq" id="WP_174409678.1">
    <property type="nucleotide sequence ID" value="NZ_BLVP01000008.1"/>
</dbReference>
<keyword evidence="6" id="KW-0808">Transferase</keyword>
<evidence type="ECO:0000256" key="3">
    <source>
        <dbReference type="ARBA" id="ARBA00012438"/>
    </source>
</evidence>
<evidence type="ECO:0000256" key="6">
    <source>
        <dbReference type="ARBA" id="ARBA00022679"/>
    </source>
</evidence>
<keyword evidence="5" id="KW-0597">Phosphoprotein</keyword>
<dbReference type="CDD" id="cd00082">
    <property type="entry name" value="HisKA"/>
    <property type="match status" value="1"/>
</dbReference>
<keyword evidence="10" id="KW-0067">ATP-binding</keyword>
<dbReference type="SMART" id="SM00388">
    <property type="entry name" value="HisKA"/>
    <property type="match status" value="1"/>
</dbReference>
<dbReference type="GO" id="GO:0005524">
    <property type="term" value="F:ATP binding"/>
    <property type="evidence" value="ECO:0007669"/>
    <property type="project" value="UniProtKB-KW"/>
</dbReference>
<evidence type="ECO:0000256" key="9">
    <source>
        <dbReference type="ARBA" id="ARBA00022777"/>
    </source>
</evidence>
<evidence type="ECO:0000256" key="11">
    <source>
        <dbReference type="ARBA" id="ARBA00022989"/>
    </source>
</evidence>
<keyword evidence="7 14" id="KW-0812">Transmembrane</keyword>
<dbReference type="PROSITE" id="PS50109">
    <property type="entry name" value="HIS_KIN"/>
    <property type="match status" value="1"/>
</dbReference>
<proteinExistence type="predicted"/>
<reference evidence="16 17" key="1">
    <citation type="submission" date="2020-05" db="EMBL/GenBank/DDBJ databases">
        <title>Draft genome sequence of Desulfovibrio psychrotolerans JS1T.</title>
        <authorList>
            <person name="Ueno A."/>
            <person name="Tamazawa S."/>
            <person name="Tamamura S."/>
            <person name="Murakami T."/>
            <person name="Kiyama T."/>
            <person name="Inomata H."/>
            <person name="Amano Y."/>
            <person name="Miyakawa K."/>
            <person name="Tamaki H."/>
            <person name="Naganuma T."/>
            <person name="Kaneko K."/>
        </authorList>
    </citation>
    <scope>NUCLEOTIDE SEQUENCE [LARGE SCALE GENOMIC DNA]</scope>
    <source>
        <strain evidence="16 17">JS1</strain>
    </source>
</reference>
<dbReference type="InterPro" id="IPR036097">
    <property type="entry name" value="HisK_dim/P_sf"/>
</dbReference>
<comment type="catalytic activity">
    <reaction evidence="1">
        <text>ATP + protein L-histidine = ADP + protein N-phospho-L-histidine.</text>
        <dbReference type="EC" id="2.7.13.3"/>
    </reaction>
</comment>
<dbReference type="Gene3D" id="1.10.287.130">
    <property type="match status" value="1"/>
</dbReference>
<dbReference type="PANTHER" id="PTHR43065:SF46">
    <property type="entry name" value="C4-DICARBOXYLATE TRANSPORT SENSOR PROTEIN DCTB"/>
    <property type="match status" value="1"/>
</dbReference>
<dbReference type="PANTHER" id="PTHR43065">
    <property type="entry name" value="SENSOR HISTIDINE KINASE"/>
    <property type="match status" value="1"/>
</dbReference>
<keyword evidence="17" id="KW-1185">Reference proteome</keyword>
<dbReference type="SMART" id="SM00387">
    <property type="entry name" value="HATPase_c"/>
    <property type="match status" value="1"/>
</dbReference>
<evidence type="ECO:0000256" key="2">
    <source>
        <dbReference type="ARBA" id="ARBA00004651"/>
    </source>
</evidence>
<dbReference type="InterPro" id="IPR033479">
    <property type="entry name" value="dCache_1"/>
</dbReference>
<feature type="transmembrane region" description="Helical" evidence="14">
    <location>
        <begin position="12"/>
        <end position="33"/>
    </location>
</feature>
<dbReference type="EMBL" id="BLVP01000008">
    <property type="protein sequence ID" value="GFM37027.1"/>
    <property type="molecule type" value="Genomic_DNA"/>
</dbReference>
<evidence type="ECO:0000256" key="7">
    <source>
        <dbReference type="ARBA" id="ARBA00022692"/>
    </source>
</evidence>
<evidence type="ECO:0000259" key="15">
    <source>
        <dbReference type="PROSITE" id="PS50109"/>
    </source>
</evidence>
<evidence type="ECO:0000313" key="17">
    <source>
        <dbReference type="Proteomes" id="UP000503820"/>
    </source>
</evidence>
<keyword evidence="12" id="KW-0902">Two-component regulatory system</keyword>
<evidence type="ECO:0000256" key="8">
    <source>
        <dbReference type="ARBA" id="ARBA00022741"/>
    </source>
</evidence>
<dbReference type="Gene3D" id="3.30.565.10">
    <property type="entry name" value="Histidine kinase-like ATPase, C-terminal domain"/>
    <property type="match status" value="1"/>
</dbReference>
<evidence type="ECO:0000256" key="12">
    <source>
        <dbReference type="ARBA" id="ARBA00023012"/>
    </source>
</evidence>
<evidence type="ECO:0000313" key="16">
    <source>
        <dbReference type="EMBL" id="GFM37027.1"/>
    </source>
</evidence>
<dbReference type="Pfam" id="PF02518">
    <property type="entry name" value="HATPase_c"/>
    <property type="match status" value="1"/>
</dbReference>
<dbReference type="GO" id="GO:0000155">
    <property type="term" value="F:phosphorelay sensor kinase activity"/>
    <property type="evidence" value="ECO:0007669"/>
    <property type="project" value="InterPro"/>
</dbReference>
<dbReference type="InterPro" id="IPR036890">
    <property type="entry name" value="HATPase_C_sf"/>
</dbReference>
<dbReference type="SUPFAM" id="SSF55874">
    <property type="entry name" value="ATPase domain of HSP90 chaperone/DNA topoisomerase II/histidine kinase"/>
    <property type="match status" value="1"/>
</dbReference>
<comment type="subcellular location">
    <subcellularLocation>
        <location evidence="2">Cell membrane</location>
        <topology evidence="2">Multi-pass membrane protein</topology>
    </subcellularLocation>
</comment>
<keyword evidence="11 14" id="KW-1133">Transmembrane helix</keyword>
<evidence type="ECO:0000256" key="4">
    <source>
        <dbReference type="ARBA" id="ARBA00022475"/>
    </source>
</evidence>
<dbReference type="Proteomes" id="UP000503820">
    <property type="component" value="Unassembled WGS sequence"/>
</dbReference>
<keyword evidence="9 16" id="KW-0418">Kinase</keyword>